<dbReference type="Pfam" id="PF16925">
    <property type="entry name" value="TetR_C_13"/>
    <property type="match status" value="1"/>
</dbReference>
<feature type="domain" description="HTH tetR-type" evidence="5">
    <location>
        <begin position="2"/>
        <end position="62"/>
    </location>
</feature>
<dbReference type="PANTHER" id="PTHR47506:SF8">
    <property type="entry name" value="REPRESSOR OF PUTATIVE XENOBIOTIC REDUCTASE TETR FAMILY-RELATED"/>
    <property type="match status" value="1"/>
</dbReference>
<dbReference type="Gene3D" id="1.10.10.60">
    <property type="entry name" value="Homeodomain-like"/>
    <property type="match status" value="1"/>
</dbReference>
<keyword evidence="3" id="KW-0804">Transcription</keyword>
<dbReference type="Gene3D" id="1.10.357.10">
    <property type="entry name" value="Tetracycline Repressor, domain 2"/>
    <property type="match status" value="1"/>
</dbReference>
<dbReference type="EMBL" id="JAQQXP010000001">
    <property type="protein sequence ID" value="MDC8830550.1"/>
    <property type="molecule type" value="Genomic_DNA"/>
</dbReference>
<dbReference type="SUPFAM" id="SSF46689">
    <property type="entry name" value="Homeodomain-like"/>
    <property type="match status" value="1"/>
</dbReference>
<dbReference type="SUPFAM" id="SSF48498">
    <property type="entry name" value="Tetracyclin repressor-like, C-terminal domain"/>
    <property type="match status" value="1"/>
</dbReference>
<keyword evidence="2 4" id="KW-0238">DNA-binding</keyword>
<dbReference type="InterPro" id="IPR001647">
    <property type="entry name" value="HTH_TetR"/>
</dbReference>
<evidence type="ECO:0000259" key="5">
    <source>
        <dbReference type="PROSITE" id="PS50977"/>
    </source>
</evidence>
<evidence type="ECO:0000313" key="7">
    <source>
        <dbReference type="Proteomes" id="UP001218788"/>
    </source>
</evidence>
<evidence type="ECO:0000256" key="1">
    <source>
        <dbReference type="ARBA" id="ARBA00023015"/>
    </source>
</evidence>
<dbReference type="RefSeq" id="WP_273639474.1">
    <property type="nucleotide sequence ID" value="NZ_JAQQXP010000001.1"/>
</dbReference>
<dbReference type="Pfam" id="PF00440">
    <property type="entry name" value="TetR_N"/>
    <property type="match status" value="1"/>
</dbReference>
<sequence>MSYSRQESVERAMTVFWQKGYVGTGMRDIQAALDKRPGSIYATFGNKEGLYLAALTAYTQSIVDTLQACSQADNPLRALKTFMRSPLLKSEAETYMRQCLIVKTQADWLELPAGIQTSLRDALNSLRSGFEAVVLAAQQRGELSAEMTPEQAALWLQGQFIALRTLATATDDASTLAWILDKVFNDLQRQ</sequence>
<evidence type="ECO:0000256" key="4">
    <source>
        <dbReference type="PROSITE-ProRule" id="PRU00335"/>
    </source>
</evidence>
<dbReference type="InterPro" id="IPR036271">
    <property type="entry name" value="Tet_transcr_reg_TetR-rel_C_sf"/>
</dbReference>
<gene>
    <name evidence="6" type="ORF">OIK42_07205</name>
</gene>
<organism evidence="6 7">
    <name type="scientific">Alteromonas gilva</name>
    <dbReference type="NCBI Taxonomy" id="2987522"/>
    <lineage>
        <taxon>Bacteria</taxon>
        <taxon>Pseudomonadati</taxon>
        <taxon>Pseudomonadota</taxon>
        <taxon>Gammaproteobacteria</taxon>
        <taxon>Alteromonadales</taxon>
        <taxon>Alteromonadaceae</taxon>
        <taxon>Alteromonas/Salinimonas group</taxon>
        <taxon>Alteromonas</taxon>
    </lineage>
</organism>
<accession>A0ABT5L0K7</accession>
<name>A0ABT5L0K7_9ALTE</name>
<feature type="DNA-binding region" description="H-T-H motif" evidence="4">
    <location>
        <begin position="25"/>
        <end position="44"/>
    </location>
</feature>
<protein>
    <submittedName>
        <fullName evidence="6">TetR/AcrR family transcriptional regulator</fullName>
    </submittedName>
</protein>
<dbReference type="PROSITE" id="PS50977">
    <property type="entry name" value="HTH_TETR_2"/>
    <property type="match status" value="1"/>
</dbReference>
<proteinExistence type="predicted"/>
<dbReference type="PANTHER" id="PTHR47506">
    <property type="entry name" value="TRANSCRIPTIONAL REGULATORY PROTEIN"/>
    <property type="match status" value="1"/>
</dbReference>
<dbReference type="InterPro" id="IPR011075">
    <property type="entry name" value="TetR_C"/>
</dbReference>
<keyword evidence="1" id="KW-0805">Transcription regulation</keyword>
<dbReference type="InterPro" id="IPR009057">
    <property type="entry name" value="Homeodomain-like_sf"/>
</dbReference>
<evidence type="ECO:0000313" key="6">
    <source>
        <dbReference type="EMBL" id="MDC8830550.1"/>
    </source>
</evidence>
<keyword evidence="7" id="KW-1185">Reference proteome</keyword>
<comment type="caution">
    <text evidence="6">The sequence shown here is derived from an EMBL/GenBank/DDBJ whole genome shotgun (WGS) entry which is preliminary data.</text>
</comment>
<evidence type="ECO:0000256" key="2">
    <source>
        <dbReference type="ARBA" id="ARBA00023125"/>
    </source>
</evidence>
<evidence type="ECO:0000256" key="3">
    <source>
        <dbReference type="ARBA" id="ARBA00023163"/>
    </source>
</evidence>
<reference evidence="6 7" key="1">
    <citation type="submission" date="2022-10" db="EMBL/GenBank/DDBJ databases">
        <title>Alteromonas sp. chi3 Genome sequencing.</title>
        <authorList>
            <person name="Park S."/>
        </authorList>
    </citation>
    <scope>NUCLEOTIDE SEQUENCE [LARGE SCALE GENOMIC DNA]</scope>
    <source>
        <strain evidence="7">chi3</strain>
    </source>
</reference>
<dbReference type="Proteomes" id="UP001218788">
    <property type="component" value="Unassembled WGS sequence"/>
</dbReference>